<dbReference type="GO" id="GO:0009307">
    <property type="term" value="P:DNA restriction-modification system"/>
    <property type="evidence" value="ECO:0007669"/>
    <property type="project" value="InterPro"/>
</dbReference>
<organism evidence="2">
    <name type="scientific">bioreactor metagenome</name>
    <dbReference type="NCBI Taxonomy" id="1076179"/>
    <lineage>
        <taxon>unclassified sequences</taxon>
        <taxon>metagenomes</taxon>
        <taxon>ecological metagenomes</taxon>
    </lineage>
</organism>
<dbReference type="Pfam" id="PF04471">
    <property type="entry name" value="Mrr_cat"/>
    <property type="match status" value="1"/>
</dbReference>
<accession>A0A645CEB8</accession>
<reference evidence="2" key="1">
    <citation type="submission" date="2019-08" db="EMBL/GenBank/DDBJ databases">
        <authorList>
            <person name="Kucharzyk K."/>
            <person name="Murdoch R.W."/>
            <person name="Higgins S."/>
            <person name="Loffler F."/>
        </authorList>
    </citation>
    <scope>NUCLEOTIDE SEQUENCE</scope>
</reference>
<dbReference type="InterPro" id="IPR052906">
    <property type="entry name" value="Type_IV_Methyl-Rstrct_Enzyme"/>
</dbReference>
<comment type="caution">
    <text evidence="2">The sequence shown here is derived from an EMBL/GenBank/DDBJ whole genome shotgun (WGS) entry which is preliminary data.</text>
</comment>
<evidence type="ECO:0000259" key="1">
    <source>
        <dbReference type="Pfam" id="PF04471"/>
    </source>
</evidence>
<dbReference type="SUPFAM" id="SSF52980">
    <property type="entry name" value="Restriction endonuclease-like"/>
    <property type="match status" value="1"/>
</dbReference>
<sequence length="182" mass="20675">MLNNFFLAAGESNVDVVNEWDEEESKDSRAITLYDVMNTLSPDEFEALCSLIYRKKGYRTFLTVKSGDKGVDVVVEKDNKYTLIQCKMLSTKNNMPRSALDEVYSGSNVYAAHLNIDIEKKAVISTAESISKDTKEFGTINGVEIILKNEIAQLLEEVDIYYSEIYLENGKRYSLEKLKLEV</sequence>
<dbReference type="AlphaFoldDB" id="A0A645CEB8"/>
<dbReference type="PANTHER" id="PTHR30015:SF7">
    <property type="entry name" value="TYPE IV METHYL-DIRECTED RESTRICTION ENZYME ECOKMRR"/>
    <property type="match status" value="1"/>
</dbReference>
<proteinExistence type="predicted"/>
<dbReference type="GO" id="GO:0015666">
    <property type="term" value="F:restriction endodeoxyribonuclease activity"/>
    <property type="evidence" value="ECO:0007669"/>
    <property type="project" value="TreeGrafter"/>
</dbReference>
<name>A0A645CEB8_9ZZZZ</name>
<evidence type="ECO:0000313" key="2">
    <source>
        <dbReference type="EMBL" id="MPM75248.1"/>
    </source>
</evidence>
<dbReference type="EMBL" id="VSSQ01026500">
    <property type="protein sequence ID" value="MPM75248.1"/>
    <property type="molecule type" value="Genomic_DNA"/>
</dbReference>
<feature type="domain" description="Restriction endonuclease type IV Mrr" evidence="1">
    <location>
        <begin position="38"/>
        <end position="155"/>
    </location>
</feature>
<dbReference type="InterPro" id="IPR007560">
    <property type="entry name" value="Restrct_endonuc_IV_Mrr"/>
</dbReference>
<dbReference type="InterPro" id="IPR011335">
    <property type="entry name" value="Restrct_endonuc-II-like"/>
</dbReference>
<dbReference type="Gene3D" id="3.40.1350.10">
    <property type="match status" value="1"/>
</dbReference>
<dbReference type="PANTHER" id="PTHR30015">
    <property type="entry name" value="MRR RESTRICTION SYSTEM PROTEIN"/>
    <property type="match status" value="1"/>
</dbReference>
<gene>
    <name evidence="2" type="ORF">SDC9_122240</name>
</gene>
<protein>
    <recommendedName>
        <fullName evidence="1">Restriction endonuclease type IV Mrr domain-containing protein</fullName>
    </recommendedName>
</protein>
<dbReference type="InterPro" id="IPR011856">
    <property type="entry name" value="tRNA_endonuc-like_dom_sf"/>
</dbReference>
<dbReference type="GO" id="GO:0003677">
    <property type="term" value="F:DNA binding"/>
    <property type="evidence" value="ECO:0007669"/>
    <property type="project" value="InterPro"/>
</dbReference>